<dbReference type="Pfam" id="PF15612">
    <property type="entry name" value="WHIM1"/>
    <property type="match status" value="1"/>
</dbReference>
<organism evidence="15 16">
    <name type="scientific">Physcomitrium patens</name>
    <name type="common">Spreading-leaved earth moss</name>
    <name type="synonym">Physcomitrella patens</name>
    <dbReference type="NCBI Taxonomy" id="3218"/>
    <lineage>
        <taxon>Eukaryota</taxon>
        <taxon>Viridiplantae</taxon>
        <taxon>Streptophyta</taxon>
        <taxon>Embryophyta</taxon>
        <taxon>Bryophyta</taxon>
        <taxon>Bryophytina</taxon>
        <taxon>Bryopsida</taxon>
        <taxon>Funariidae</taxon>
        <taxon>Funariales</taxon>
        <taxon>Funariaceae</taxon>
        <taxon>Physcomitrium</taxon>
    </lineage>
</organism>
<evidence type="ECO:0000256" key="5">
    <source>
        <dbReference type="ARBA" id="ARBA00023015"/>
    </source>
</evidence>
<dbReference type="PROSITE" id="PS50016">
    <property type="entry name" value="ZF_PHD_2"/>
    <property type="match status" value="2"/>
</dbReference>
<dbReference type="InterPro" id="IPR019786">
    <property type="entry name" value="Zinc_finger_PHD-type_CS"/>
</dbReference>
<feature type="domain" description="DDT" evidence="14">
    <location>
        <begin position="411"/>
        <end position="471"/>
    </location>
</feature>
<dbReference type="EMBL" id="ABEU02000005">
    <property type="status" value="NOT_ANNOTATED_CDS"/>
    <property type="molecule type" value="Genomic_DNA"/>
</dbReference>
<dbReference type="Pfam" id="PF00628">
    <property type="entry name" value="PHD"/>
    <property type="match status" value="2"/>
</dbReference>
<keyword evidence="8" id="KW-0539">Nucleus</keyword>
<dbReference type="PROSITE" id="PS50827">
    <property type="entry name" value="DDT"/>
    <property type="match status" value="1"/>
</dbReference>
<evidence type="ECO:0000259" key="12">
    <source>
        <dbReference type="PROSITE" id="PS50014"/>
    </source>
</evidence>
<dbReference type="InterPro" id="IPR036427">
    <property type="entry name" value="Bromodomain-like_sf"/>
</dbReference>
<feature type="domain" description="Bromo" evidence="12">
    <location>
        <begin position="846"/>
        <end position="919"/>
    </location>
</feature>
<name>A0A7I4DWD8_PHYPA</name>
<dbReference type="InterPro" id="IPR001487">
    <property type="entry name" value="Bromodomain"/>
</dbReference>
<evidence type="ECO:0000256" key="11">
    <source>
        <dbReference type="SAM" id="MobiDB-lite"/>
    </source>
</evidence>
<dbReference type="PANTHER" id="PTHR47162">
    <property type="entry name" value="OS02G0192300 PROTEIN"/>
    <property type="match status" value="1"/>
</dbReference>
<feature type="region of interest" description="Disordered" evidence="11">
    <location>
        <begin position="1816"/>
        <end position="1839"/>
    </location>
</feature>
<evidence type="ECO:0000256" key="8">
    <source>
        <dbReference type="ARBA" id="ARBA00023242"/>
    </source>
</evidence>
<evidence type="ECO:0000259" key="14">
    <source>
        <dbReference type="PROSITE" id="PS50827"/>
    </source>
</evidence>
<evidence type="ECO:0008006" key="17">
    <source>
        <dbReference type="Google" id="ProtNLM"/>
    </source>
</evidence>
<dbReference type="Pfam" id="PF02791">
    <property type="entry name" value="DDT"/>
    <property type="match status" value="1"/>
</dbReference>
<keyword evidence="3 10" id="KW-0863">Zinc-finger</keyword>
<dbReference type="Proteomes" id="UP000006727">
    <property type="component" value="Chromosome 5"/>
</dbReference>
<reference evidence="15 16" key="1">
    <citation type="journal article" date="2008" name="Science">
        <title>The Physcomitrella genome reveals evolutionary insights into the conquest of land by plants.</title>
        <authorList>
            <person name="Rensing S."/>
            <person name="Lang D."/>
            <person name="Zimmer A."/>
            <person name="Terry A."/>
            <person name="Salamov A."/>
            <person name="Shapiro H."/>
            <person name="Nishiyama T."/>
            <person name="Perroud P.-F."/>
            <person name="Lindquist E."/>
            <person name="Kamisugi Y."/>
            <person name="Tanahashi T."/>
            <person name="Sakakibara K."/>
            <person name="Fujita T."/>
            <person name="Oishi K."/>
            <person name="Shin-I T."/>
            <person name="Kuroki Y."/>
            <person name="Toyoda A."/>
            <person name="Suzuki Y."/>
            <person name="Hashimoto A."/>
            <person name="Yamaguchi K."/>
            <person name="Sugano A."/>
            <person name="Kohara Y."/>
            <person name="Fujiyama A."/>
            <person name="Anterola A."/>
            <person name="Aoki S."/>
            <person name="Ashton N."/>
            <person name="Barbazuk W.B."/>
            <person name="Barker E."/>
            <person name="Bennetzen J."/>
            <person name="Bezanilla M."/>
            <person name="Blankenship R."/>
            <person name="Cho S.H."/>
            <person name="Dutcher S."/>
            <person name="Estelle M."/>
            <person name="Fawcett J.A."/>
            <person name="Gundlach H."/>
            <person name="Hanada K."/>
            <person name="Heyl A."/>
            <person name="Hicks K.A."/>
            <person name="Hugh J."/>
            <person name="Lohr M."/>
            <person name="Mayer K."/>
            <person name="Melkozernov A."/>
            <person name="Murata T."/>
            <person name="Nelson D."/>
            <person name="Pils B."/>
            <person name="Prigge M."/>
            <person name="Reiss B."/>
            <person name="Renner T."/>
            <person name="Rombauts S."/>
            <person name="Rushton P."/>
            <person name="Sanderfoot A."/>
            <person name="Schween G."/>
            <person name="Shiu S.-H."/>
            <person name="Stueber K."/>
            <person name="Theodoulou F.L."/>
            <person name="Tu H."/>
            <person name="Van de Peer Y."/>
            <person name="Verrier P.J."/>
            <person name="Waters E."/>
            <person name="Wood A."/>
            <person name="Yang L."/>
            <person name="Cove D."/>
            <person name="Cuming A."/>
            <person name="Hasebe M."/>
            <person name="Lucas S."/>
            <person name="Mishler D.B."/>
            <person name="Reski R."/>
            <person name="Grigoriev I."/>
            <person name="Quatrano R.S."/>
            <person name="Boore J.L."/>
        </authorList>
    </citation>
    <scope>NUCLEOTIDE SEQUENCE [LARGE SCALE GENOMIC DNA]</scope>
    <source>
        <strain evidence="15 16">cv. Gransden 2004</strain>
    </source>
</reference>
<feature type="region of interest" description="Disordered" evidence="11">
    <location>
        <begin position="1427"/>
        <end position="1449"/>
    </location>
</feature>
<dbReference type="GO" id="GO:0000785">
    <property type="term" value="C:chromatin"/>
    <property type="evidence" value="ECO:0007669"/>
    <property type="project" value="UniProtKB-ARBA"/>
</dbReference>
<dbReference type="Pfam" id="PF00439">
    <property type="entry name" value="Bromodomain"/>
    <property type="match status" value="1"/>
</dbReference>
<keyword evidence="2" id="KW-0479">Metal-binding</keyword>
<dbReference type="Gramene" id="Pp3c5_19640V3.4">
    <property type="protein sequence ID" value="Pp3c5_19640V3.4"/>
    <property type="gene ID" value="Pp3c5_19640"/>
</dbReference>
<dbReference type="Pfam" id="PF15613">
    <property type="entry name" value="WSD"/>
    <property type="match status" value="1"/>
</dbReference>
<accession>A0A7I4DWD8</accession>
<sequence length="2380" mass="263825">MTNLEVKPERKNESQRVESPKPHEEVPVIELVEEASPKNITPRLDIFKLENDSSFRSHQGSIRAHLGGDKVVKRGAKQANRRKGLTDADDQAEAFAALAAVMEVHGIPKVVVGLAADFPGDTGMYSNYQCSICKKPETAKYTIVCDKCQQSYHLICVELNPNQAMEKENEHWRCDSCGPELEGQYWGLGRITAQHDRKEADSKWDVSTSHADALERLVVILPAIDAAVEDDGNGIQLQTSPATRTDYGHGGAGNLSFKSARTKNEDVARLACKENVMPVKRGRGRPRKDSKVLKEQIITNATKDMGIQDSGLIELQPALNIGFLGLANSRKETKRRKDSNVQDTAQKLGSPINPVDLSVEGFRSSKEKLLSMRRGELVEVSKRPIVKNIPFVKESRTHPPAGELLTRRIPAELVGDTLQVWEFLCRFSDVLGWTSLTYEELESGLVNLGPPLATDTILDVKIRDSLDLRSRKDSEKNCAVAGRGSLSEHGGARPGVPLENGPYFACESDGLKAEGSGCVRTSLIAHGLKQDTTTGQIRNPPQRTAVHEISNRTIGPADSPGLEVSATEVAVAFSDGMLNEHFVMMSTTHILLLKLLLADLQFRISGTPNVNKSEEPKKKGRKPLYEVPQVPQDVTMPEFPNDLPINEVTWPELVRRYLITVVEVEKYGDLTELKPEERKWLMRCLQGDGGVPCGALYTVVGVESDAQVLVEAEKELAVRLPNVDEVGEELDDPVDEFDKLPQWVEALKPVMKMATNVGSRIRTKVKEALELGPPEWARDTLKWSISKEVFKSNASGPTKKAIIEVLTYFNLSPSCDSPNYKTKTKKMMPSVDELMQRCRVVLRTLADADKTDTFSILIGPEGHGSRRLHGMVARPLDFRTIDARLAAGAYGGSVDAFAEDVRQIWRNVESLQKGGDVMQLASDLSQIFEELLQKQVLNFMNGIPEVNVDELKIDEVNAVEEGKDIDLFSRSVTAENPDENKLQRAPWQDTDTCRVCGVDEDYESIMLCDKCDAEYHTYCLNPPLERVPEGTWFCPECVALDKVFPDRLRKDGELVGTESLEGEEDHCSADRNMDNPVQTKHESAAERLLKQVELKEYWQLGLSERIYILKFLCEESLKTTELRTHLEKSVELAYDLQQQLSALRALWEGSVIAIDEKGKQRKKMVENLKSRPHSVTGTEAARIDSWSISLKQHSSAVVDAEDITPALPRLLNFDVDGDEYENAVERDTTIMAFLDSDKAGKGDTVSVSSAIHENHKSNEQIKIEDASNGVIASNNLINHFPSSADLSVAVLNCTVNAMKRKHCVGAQEGDLMAEVGSRIETASENVTTRNSKQAKFEEYNEDAQPAVEVMNVTAALNQTVNVYLDKNRGARGSHLTDHDGVELKTFDSNEQIVKFHFSSELQGLTVAPGSDFKLGGTLERDVNTYPEKVPRRTSSESGTKNTAVCEESNAEAESGRKIAVRSSRLIPELSSLSEGSVKVGTSGAGFLPRTPKRKLELVSNIESRKKLKTDAQGTPAFGEVIDDSHRGEAFSKLQKHGLLQSPAIMGSTPSSTSLKMHAEIMKLKLKLHNTALRRDHLGTDDIGRNYWALSGPKQASMLVVSECDVIAGAEFERTEESVFSYVEHNVRNDDDRDISQGDHSVDKTKVVKTRWWAYQNDASIDSLLAWLNPRVEVELALKTSICNWRKSLISKFHELLQEKQSNNPLENLTDGALKKEPEAQISKVIPKKFPALQATAILQMRHGSASSLDRIVPKRALLAMGERVIRCSCLEPLLKFKRHCQACHETYESTVELESHKSVCPSSAGTDSFHMKNQKATEKGNNSGFFEKDQKRKSTSPMEETELFSEREDIYVLSCEKNVCLSLEFSEPIVQRHAARSKTQPPHCLESDDANVIGNWAASEEPVEDAFFLSDFQDDTQNMDVDDVEAEDLRMGFGSFSSLLQDDEWEANERSELKRKKPGSGKKTSKKPLIQGAREMTLANFDYASLPMNFSTPDSTRGRILQIGCIADQGPTFAPALHFAPAFDLSLMIKPFHPVFNVNDVQGVEFPGSSPPPSSLNDSSTEELNPKDFVEGGLDAVSWYDPQTSGEVPPDLIFASEILGLPILESDKNYVSHTDGGCALEVDAENIIITNDEMQPGCTPNTNRCEKDSLSGTLELRYAVNATEVETVSSFDKLRPTSDLEHSDLVPFSALKTQPLPNLDVPLATVVIEAPAVVPNSITMKKPSKFFAVPEPSLRPLVGEQYGVLVGIKMRLLDMEAAMGVDILIPIKSAPARRRAWRSLVKSALCIYEMTKSVILLEQMVRADCLKRTWCYWSSLSAAARSATLSTLALRIFAFDSAIMYKKEELIADDTLRSSTVKKSKKIPVQVPFSSNKKKVNRIS</sequence>
<evidence type="ECO:0000256" key="10">
    <source>
        <dbReference type="PROSITE-ProRule" id="PRU00146"/>
    </source>
</evidence>
<keyword evidence="16" id="KW-1185">Reference proteome</keyword>
<feature type="region of interest" description="Disordered" evidence="11">
    <location>
        <begin position="477"/>
        <end position="498"/>
    </location>
</feature>
<dbReference type="GO" id="GO:0005634">
    <property type="term" value="C:nucleus"/>
    <property type="evidence" value="ECO:0007669"/>
    <property type="project" value="UniProtKB-SubCell"/>
</dbReference>
<dbReference type="SUPFAM" id="SSF47370">
    <property type="entry name" value="Bromodomain"/>
    <property type="match status" value="1"/>
</dbReference>
<keyword evidence="7" id="KW-0804">Transcription</keyword>
<keyword evidence="6 9" id="KW-0103">Bromodomain</keyword>
<protein>
    <recommendedName>
        <fullName evidence="17">PHD-type domain-containing protein</fullName>
    </recommendedName>
</protein>
<dbReference type="InterPro" id="IPR028942">
    <property type="entry name" value="WHIM1_dom"/>
</dbReference>
<dbReference type="InterPro" id="IPR013083">
    <property type="entry name" value="Znf_RING/FYVE/PHD"/>
</dbReference>
<feature type="domain" description="PHD-type" evidence="13">
    <location>
        <begin position="127"/>
        <end position="180"/>
    </location>
</feature>
<proteinExistence type="predicted"/>
<reference evidence="15 16" key="2">
    <citation type="journal article" date="2018" name="Plant J.">
        <title>The Physcomitrella patens chromosome-scale assembly reveals moss genome structure and evolution.</title>
        <authorList>
            <person name="Lang D."/>
            <person name="Ullrich K.K."/>
            <person name="Murat F."/>
            <person name="Fuchs J."/>
            <person name="Jenkins J."/>
            <person name="Haas F.B."/>
            <person name="Piednoel M."/>
            <person name="Gundlach H."/>
            <person name="Van Bel M."/>
            <person name="Meyberg R."/>
            <person name="Vives C."/>
            <person name="Morata J."/>
            <person name="Symeonidi A."/>
            <person name="Hiss M."/>
            <person name="Muchero W."/>
            <person name="Kamisugi Y."/>
            <person name="Saleh O."/>
            <person name="Blanc G."/>
            <person name="Decker E.L."/>
            <person name="van Gessel N."/>
            <person name="Grimwood J."/>
            <person name="Hayes R.D."/>
            <person name="Graham S.W."/>
            <person name="Gunter L.E."/>
            <person name="McDaniel S.F."/>
            <person name="Hoernstein S.N.W."/>
            <person name="Larsson A."/>
            <person name="Li F.W."/>
            <person name="Perroud P.F."/>
            <person name="Phillips J."/>
            <person name="Ranjan P."/>
            <person name="Rokshar D.S."/>
            <person name="Rothfels C.J."/>
            <person name="Schneider L."/>
            <person name="Shu S."/>
            <person name="Stevenson D.W."/>
            <person name="Thummler F."/>
            <person name="Tillich M."/>
            <person name="Villarreal Aguilar J.C."/>
            <person name="Widiez T."/>
            <person name="Wong G.K."/>
            <person name="Wymore A."/>
            <person name="Zhang Y."/>
            <person name="Zimmer A.D."/>
            <person name="Quatrano R.S."/>
            <person name="Mayer K.F.X."/>
            <person name="Goodstein D."/>
            <person name="Casacuberta J.M."/>
            <person name="Vandepoele K."/>
            <person name="Reski R."/>
            <person name="Cuming A.C."/>
            <person name="Tuskan G.A."/>
            <person name="Maumus F."/>
            <person name="Salse J."/>
            <person name="Schmutz J."/>
            <person name="Rensing S.A."/>
        </authorList>
    </citation>
    <scope>NUCLEOTIDE SEQUENCE [LARGE SCALE GENOMIC DNA]</scope>
    <source>
        <strain evidence="15 16">cv. Gransden 2004</strain>
    </source>
</reference>
<evidence type="ECO:0000256" key="4">
    <source>
        <dbReference type="ARBA" id="ARBA00022833"/>
    </source>
</evidence>
<evidence type="ECO:0000313" key="16">
    <source>
        <dbReference type="Proteomes" id="UP000006727"/>
    </source>
</evidence>
<dbReference type="InterPro" id="IPR028941">
    <property type="entry name" value="WHIM2_dom"/>
</dbReference>
<evidence type="ECO:0000259" key="13">
    <source>
        <dbReference type="PROSITE" id="PS50016"/>
    </source>
</evidence>
<reference evidence="15" key="3">
    <citation type="submission" date="2020-12" db="UniProtKB">
        <authorList>
            <consortium name="EnsemblPlants"/>
        </authorList>
    </citation>
    <scope>IDENTIFICATION</scope>
</reference>
<dbReference type="SMART" id="SM00249">
    <property type="entry name" value="PHD"/>
    <property type="match status" value="2"/>
</dbReference>
<feature type="region of interest" description="Disordered" evidence="11">
    <location>
        <begin position="1947"/>
        <end position="1968"/>
    </location>
</feature>
<dbReference type="InParanoid" id="A0A7I4DWD8"/>
<feature type="compositionally biased region" description="Basic residues" evidence="11">
    <location>
        <begin position="1953"/>
        <end position="1966"/>
    </location>
</feature>
<evidence type="ECO:0000256" key="9">
    <source>
        <dbReference type="PROSITE-ProRule" id="PRU00035"/>
    </source>
</evidence>
<gene>
    <name evidence="15" type="primary">LOC112282188</name>
</gene>
<dbReference type="InterPro" id="IPR011011">
    <property type="entry name" value="Znf_FYVE_PHD"/>
</dbReference>
<dbReference type="PROSITE" id="PS01359">
    <property type="entry name" value="ZF_PHD_1"/>
    <property type="match status" value="2"/>
</dbReference>
<dbReference type="GO" id="GO:0008270">
    <property type="term" value="F:zinc ion binding"/>
    <property type="evidence" value="ECO:0007669"/>
    <property type="project" value="UniProtKB-KW"/>
</dbReference>
<dbReference type="Gene3D" id="3.30.40.10">
    <property type="entry name" value="Zinc/RING finger domain, C3HC4 (zinc finger)"/>
    <property type="match status" value="2"/>
</dbReference>
<dbReference type="PANTHER" id="PTHR47162:SF10">
    <property type="entry name" value="METHYL-CPG-BINDING DOMAIN-CONTAINING PROTEIN 9 ISOFORM X1"/>
    <property type="match status" value="1"/>
</dbReference>
<feature type="region of interest" description="Disordered" evidence="11">
    <location>
        <begin position="1"/>
        <end position="24"/>
    </location>
</feature>
<evidence type="ECO:0000256" key="1">
    <source>
        <dbReference type="ARBA" id="ARBA00004123"/>
    </source>
</evidence>
<evidence type="ECO:0000256" key="7">
    <source>
        <dbReference type="ARBA" id="ARBA00023163"/>
    </source>
</evidence>
<dbReference type="Gene3D" id="1.20.920.10">
    <property type="entry name" value="Bromodomain-like"/>
    <property type="match status" value="1"/>
</dbReference>
<dbReference type="PROSITE" id="PS50014">
    <property type="entry name" value="BROMODOMAIN_2"/>
    <property type="match status" value="1"/>
</dbReference>
<dbReference type="InterPro" id="IPR001965">
    <property type="entry name" value="Znf_PHD"/>
</dbReference>
<dbReference type="EnsemblPlants" id="Pp3c5_19640V3.4">
    <property type="protein sequence ID" value="Pp3c5_19640V3.4"/>
    <property type="gene ID" value="Pp3c5_19640"/>
</dbReference>
<feature type="domain" description="PHD-type" evidence="13">
    <location>
        <begin position="990"/>
        <end position="1040"/>
    </location>
</feature>
<keyword evidence="5" id="KW-0805">Transcription regulation</keyword>
<dbReference type="InterPro" id="IPR018501">
    <property type="entry name" value="DDT_dom"/>
</dbReference>
<dbReference type="CDD" id="cd04369">
    <property type="entry name" value="Bromodomain"/>
    <property type="match status" value="1"/>
</dbReference>
<dbReference type="SMART" id="SM00297">
    <property type="entry name" value="BROMO"/>
    <property type="match status" value="1"/>
</dbReference>
<evidence type="ECO:0000256" key="6">
    <source>
        <dbReference type="ARBA" id="ARBA00023117"/>
    </source>
</evidence>
<feature type="region of interest" description="Disordered" evidence="11">
    <location>
        <begin position="2046"/>
        <end position="2067"/>
    </location>
</feature>
<dbReference type="CDD" id="cd15519">
    <property type="entry name" value="PHD1_Lid2p_like"/>
    <property type="match status" value="1"/>
</dbReference>
<keyword evidence="4" id="KW-0862">Zinc</keyword>
<dbReference type="SUPFAM" id="SSF57903">
    <property type="entry name" value="FYVE/PHD zinc finger"/>
    <property type="match status" value="2"/>
</dbReference>
<evidence type="ECO:0000256" key="2">
    <source>
        <dbReference type="ARBA" id="ARBA00022723"/>
    </source>
</evidence>
<dbReference type="InterPro" id="IPR019787">
    <property type="entry name" value="Znf_PHD-finger"/>
</dbReference>
<evidence type="ECO:0000313" key="15">
    <source>
        <dbReference type="EnsemblPlants" id="Pp3c5_19640V3.4"/>
    </source>
</evidence>
<comment type="subcellular location">
    <subcellularLocation>
        <location evidence="1">Nucleus</location>
    </subcellularLocation>
</comment>
<evidence type="ECO:0000256" key="3">
    <source>
        <dbReference type="ARBA" id="ARBA00022771"/>
    </source>
</evidence>